<protein>
    <recommendedName>
        <fullName evidence="8">OPT oligopeptide transporter protein</fullName>
    </recommendedName>
</protein>
<evidence type="ECO:0000256" key="5">
    <source>
        <dbReference type="ARBA" id="ARBA00023136"/>
    </source>
</evidence>
<dbReference type="GO" id="GO:0016020">
    <property type="term" value="C:membrane"/>
    <property type="evidence" value="ECO:0007669"/>
    <property type="project" value="UniProtKB-SubCell"/>
</dbReference>
<dbReference type="PANTHER" id="PTHR31645:SF0">
    <property type="entry name" value="OLIGOPEPTIDE TRANSPORTER YGL114W-RELATED"/>
    <property type="match status" value="1"/>
</dbReference>
<feature type="transmembrane region" description="Helical" evidence="6">
    <location>
        <begin position="292"/>
        <end position="314"/>
    </location>
</feature>
<dbReference type="PANTHER" id="PTHR31645">
    <property type="entry name" value="OLIGOPEPTIDE TRANSPORTER YGL114W-RELATED"/>
    <property type="match status" value="1"/>
</dbReference>
<dbReference type="GO" id="GO:0035673">
    <property type="term" value="F:oligopeptide transmembrane transporter activity"/>
    <property type="evidence" value="ECO:0007669"/>
    <property type="project" value="InterPro"/>
</dbReference>
<feature type="transmembrane region" description="Helical" evidence="6">
    <location>
        <begin position="121"/>
        <end position="140"/>
    </location>
</feature>
<sequence length="650" mass="66958">MSGKNKLSHEAYGGVNGEKYTPYVSVKDALPELTIMSILVGCIFAAIFAAANVYLALKVGMTIAAIIPTSILGTALLYALGRKSILESNMVAGIAGIGESLAGGIVFTLPAVVIWNEKLSLLQIVTITILGGILGVLFVIPLRKYLMVEEHGKLSFPESMAASEVLVNSSAGGSGLKSVMTGLTGGGIFKFLSGGLLLWSESPTWMINLSQNGKSIFQSMFGVDALASLLGVGFIVGIEAALYMFAGGAIAYYGLIPLIKFFGEGAATAVFPATIPIAEMTASAIRGEYIRYIGAGAVAAGGFISLGKSIPVIIRSMKAAFSGMKSAGEEVKRTDKDLPMTWVIGGAVLVFLLTWLLPITKIHPVGALLSVLFSFLFAVVSARICGLIGASNNPVSGMTIATLLFITSILKAVGVVGNKGMIMALLAGAIACVATAVAGGTSQALKTTFILGGTPKNIEIGLILGLIASAVAGGAAMLLLINIYGIGGETGLAAPQATLMSMVVKGVMDAQLPWTLVLVGAALGIAIELLGLPVLPVALGIYLPINLSVGILAGGIVRVVIDKKFKHNDNLRKDKVEKGILISSGLVAGDALVGILVAGLTAGGVAEAVGIGPRLLPTIAESKEFALVMFLILTYLLYRYILSGKKNEAN</sequence>
<name>A0A644VNS3_9ZZZZ</name>
<feature type="transmembrane region" description="Helical" evidence="6">
    <location>
        <begin position="581"/>
        <end position="605"/>
    </location>
</feature>
<dbReference type="AlphaFoldDB" id="A0A644VNS3"/>
<keyword evidence="2" id="KW-0813">Transport</keyword>
<dbReference type="Pfam" id="PF03169">
    <property type="entry name" value="OPT"/>
    <property type="match status" value="1"/>
</dbReference>
<dbReference type="InterPro" id="IPR045035">
    <property type="entry name" value="YSL-like"/>
</dbReference>
<feature type="transmembrane region" description="Helical" evidence="6">
    <location>
        <begin position="460"/>
        <end position="481"/>
    </location>
</feature>
<keyword evidence="4 6" id="KW-1133">Transmembrane helix</keyword>
<accession>A0A644VNS3</accession>
<feature type="transmembrane region" description="Helical" evidence="6">
    <location>
        <begin position="512"/>
        <end position="535"/>
    </location>
</feature>
<dbReference type="NCBIfam" id="TIGR00728">
    <property type="entry name" value="OPT_sfam"/>
    <property type="match status" value="1"/>
</dbReference>
<evidence type="ECO:0000256" key="6">
    <source>
        <dbReference type="SAM" id="Phobius"/>
    </source>
</evidence>
<dbReference type="NCBIfam" id="TIGR00733">
    <property type="entry name" value="OPT family oligopeptide transporter"/>
    <property type="match status" value="1"/>
</dbReference>
<organism evidence="7">
    <name type="scientific">bioreactor metagenome</name>
    <dbReference type="NCBI Taxonomy" id="1076179"/>
    <lineage>
        <taxon>unclassified sequences</taxon>
        <taxon>metagenomes</taxon>
        <taxon>ecological metagenomes</taxon>
    </lineage>
</organism>
<evidence type="ECO:0000256" key="2">
    <source>
        <dbReference type="ARBA" id="ARBA00022448"/>
    </source>
</evidence>
<comment type="caution">
    <text evidence="7">The sequence shown here is derived from an EMBL/GenBank/DDBJ whole genome shotgun (WGS) entry which is preliminary data.</text>
</comment>
<evidence type="ECO:0000256" key="3">
    <source>
        <dbReference type="ARBA" id="ARBA00022692"/>
    </source>
</evidence>
<evidence type="ECO:0008006" key="8">
    <source>
        <dbReference type="Google" id="ProtNLM"/>
    </source>
</evidence>
<dbReference type="InterPro" id="IPR004813">
    <property type="entry name" value="OPT"/>
</dbReference>
<dbReference type="InterPro" id="IPR004814">
    <property type="entry name" value="Oligopep_transpt"/>
</dbReference>
<feature type="transmembrane region" description="Helical" evidence="6">
    <location>
        <begin position="625"/>
        <end position="642"/>
    </location>
</feature>
<gene>
    <name evidence="7" type="ORF">SDC9_39135</name>
</gene>
<feature type="transmembrane region" description="Helical" evidence="6">
    <location>
        <begin position="541"/>
        <end position="561"/>
    </location>
</feature>
<feature type="transmembrane region" description="Helical" evidence="6">
    <location>
        <begin position="221"/>
        <end position="244"/>
    </location>
</feature>
<feature type="transmembrane region" description="Helical" evidence="6">
    <location>
        <begin position="33"/>
        <end position="55"/>
    </location>
</feature>
<comment type="subcellular location">
    <subcellularLocation>
        <location evidence="1">Membrane</location>
        <topology evidence="1">Multi-pass membrane protein</topology>
    </subcellularLocation>
</comment>
<feature type="transmembrane region" description="Helical" evidence="6">
    <location>
        <begin position="92"/>
        <end position="115"/>
    </location>
</feature>
<keyword evidence="3 6" id="KW-0812">Transmembrane</keyword>
<dbReference type="PRINTS" id="PR00173">
    <property type="entry name" value="EDTRNSPORT"/>
</dbReference>
<dbReference type="EMBL" id="VSSQ01000377">
    <property type="protein sequence ID" value="MPL93011.1"/>
    <property type="molecule type" value="Genomic_DNA"/>
</dbReference>
<evidence type="ECO:0000256" key="1">
    <source>
        <dbReference type="ARBA" id="ARBA00004141"/>
    </source>
</evidence>
<evidence type="ECO:0000256" key="4">
    <source>
        <dbReference type="ARBA" id="ARBA00022989"/>
    </source>
</evidence>
<feature type="transmembrane region" description="Helical" evidence="6">
    <location>
        <begin position="61"/>
        <end position="80"/>
    </location>
</feature>
<feature type="transmembrane region" description="Helical" evidence="6">
    <location>
        <begin position="420"/>
        <end position="440"/>
    </location>
</feature>
<feature type="transmembrane region" description="Helical" evidence="6">
    <location>
        <begin position="340"/>
        <end position="358"/>
    </location>
</feature>
<feature type="transmembrane region" description="Helical" evidence="6">
    <location>
        <begin position="365"/>
        <end position="389"/>
    </location>
</feature>
<keyword evidence="5 6" id="KW-0472">Membrane</keyword>
<feature type="transmembrane region" description="Helical" evidence="6">
    <location>
        <begin position="395"/>
        <end position="413"/>
    </location>
</feature>
<reference evidence="7" key="1">
    <citation type="submission" date="2019-08" db="EMBL/GenBank/DDBJ databases">
        <authorList>
            <person name="Kucharzyk K."/>
            <person name="Murdoch R.W."/>
            <person name="Higgins S."/>
            <person name="Loffler F."/>
        </authorList>
    </citation>
    <scope>NUCLEOTIDE SEQUENCE</scope>
</reference>
<evidence type="ECO:0000313" key="7">
    <source>
        <dbReference type="EMBL" id="MPL93011.1"/>
    </source>
</evidence>
<proteinExistence type="predicted"/>
<feature type="transmembrane region" description="Helical" evidence="6">
    <location>
        <begin position="250"/>
        <end position="271"/>
    </location>
</feature>